<keyword evidence="2" id="KW-1185">Reference proteome</keyword>
<evidence type="ECO:0000313" key="1">
    <source>
        <dbReference type="EMBL" id="KAJ7989657.1"/>
    </source>
</evidence>
<sequence length="95" mass="10347">MTGKLAFLLVSLSLPCLYCQSITSIPSGPVLTQPGETLSLSCQRSGYTFSSYNTAWIRQPSGKPLEWMGFSGIGASYHSKRFDGRMETTKDDSNG</sequence>
<gene>
    <name evidence="1" type="ORF">DPEC_G00306810</name>
</gene>
<dbReference type="EMBL" id="CM055756">
    <property type="protein sequence ID" value="KAJ7989657.1"/>
    <property type="molecule type" value="Genomic_DNA"/>
</dbReference>
<feature type="non-terminal residue" evidence="1">
    <location>
        <position position="95"/>
    </location>
</feature>
<protein>
    <submittedName>
        <fullName evidence="1">Uncharacterized protein</fullName>
    </submittedName>
</protein>
<name>A0ACC2FEC9_DALPE</name>
<proteinExistence type="predicted"/>
<organism evidence="1 2">
    <name type="scientific">Dallia pectoralis</name>
    <name type="common">Alaska blackfish</name>
    <dbReference type="NCBI Taxonomy" id="75939"/>
    <lineage>
        <taxon>Eukaryota</taxon>
        <taxon>Metazoa</taxon>
        <taxon>Chordata</taxon>
        <taxon>Craniata</taxon>
        <taxon>Vertebrata</taxon>
        <taxon>Euteleostomi</taxon>
        <taxon>Actinopterygii</taxon>
        <taxon>Neopterygii</taxon>
        <taxon>Teleostei</taxon>
        <taxon>Protacanthopterygii</taxon>
        <taxon>Esociformes</taxon>
        <taxon>Umbridae</taxon>
        <taxon>Dallia</taxon>
    </lineage>
</organism>
<accession>A0ACC2FEC9</accession>
<comment type="caution">
    <text evidence="1">The sequence shown here is derived from an EMBL/GenBank/DDBJ whole genome shotgun (WGS) entry which is preliminary data.</text>
</comment>
<reference evidence="1" key="1">
    <citation type="submission" date="2021-05" db="EMBL/GenBank/DDBJ databases">
        <authorList>
            <person name="Pan Q."/>
            <person name="Jouanno E."/>
            <person name="Zahm M."/>
            <person name="Klopp C."/>
            <person name="Cabau C."/>
            <person name="Louis A."/>
            <person name="Berthelot C."/>
            <person name="Parey E."/>
            <person name="Roest Crollius H."/>
            <person name="Montfort J."/>
            <person name="Robinson-Rechavi M."/>
            <person name="Bouchez O."/>
            <person name="Lampietro C."/>
            <person name="Lopez Roques C."/>
            <person name="Donnadieu C."/>
            <person name="Postlethwait J."/>
            <person name="Bobe J."/>
            <person name="Dillon D."/>
            <person name="Chandos A."/>
            <person name="von Hippel F."/>
            <person name="Guiguen Y."/>
        </authorList>
    </citation>
    <scope>NUCLEOTIDE SEQUENCE</scope>
    <source>
        <strain evidence="1">YG-Jan2019</strain>
    </source>
</reference>
<dbReference type="Proteomes" id="UP001157502">
    <property type="component" value="Chromosome 29"/>
</dbReference>
<evidence type="ECO:0000313" key="2">
    <source>
        <dbReference type="Proteomes" id="UP001157502"/>
    </source>
</evidence>